<sequence length="156" mass="17610">MRSSGCITGSTPRVGMLVSHDIEMFVREVDVGWKVHPRLLHKGKSTYDLPIDSGRKIWPTCALRMRVTRRTVDPPPATPEEQLAAPVEAMEAGMIAVRSQDVRIGNGNHIISFLEPEKPRIVEWQGDGRRGRANEEALPIFCIVRFSAFDDFKEDR</sequence>
<accession>W6RJS8</accession>
<evidence type="ECO:0000313" key="1">
    <source>
        <dbReference type="EMBL" id="CDM61104.1"/>
    </source>
</evidence>
<keyword evidence="1" id="KW-0614">Plasmid</keyword>
<dbReference type="HOGENOM" id="CLU_1685190_0_0_5"/>
<geneLocation type="plasmid" evidence="1 2">
    <name>pLPU83c</name>
</geneLocation>
<name>W6RJS8_9HYPH</name>
<proteinExistence type="predicted"/>
<gene>
    <name evidence="1" type="ORF">LPU83_pLPU83c_0542</name>
</gene>
<dbReference type="PATRIC" id="fig|348824.6.peg.5285"/>
<organism evidence="1 2">
    <name type="scientific">Rhizobium favelukesii</name>
    <dbReference type="NCBI Taxonomy" id="348824"/>
    <lineage>
        <taxon>Bacteria</taxon>
        <taxon>Pseudomonadati</taxon>
        <taxon>Pseudomonadota</taxon>
        <taxon>Alphaproteobacteria</taxon>
        <taxon>Hyphomicrobiales</taxon>
        <taxon>Rhizobiaceae</taxon>
        <taxon>Rhizobium/Agrobacterium group</taxon>
        <taxon>Rhizobium</taxon>
    </lineage>
</organism>
<dbReference type="KEGG" id="rhl:LPU83_pLPU83c_0542"/>
<dbReference type="Proteomes" id="UP000019443">
    <property type="component" value="Plasmid pLPU83c"/>
</dbReference>
<protein>
    <submittedName>
        <fullName evidence="1">Uncharacterized protein</fullName>
    </submittedName>
</protein>
<dbReference type="EMBL" id="HG916854">
    <property type="protein sequence ID" value="CDM61104.1"/>
    <property type="molecule type" value="Genomic_DNA"/>
</dbReference>
<dbReference type="AlphaFoldDB" id="W6RJS8"/>
<reference evidence="1" key="1">
    <citation type="submission" date="2013-11" db="EMBL/GenBank/DDBJ databases">
        <title>Draft genome sequence of the broad-host-range Rhizobium sp. LPU83 strain, a member of the low-genetic diversity Oregon-like Rhizobium sp. group.</title>
        <authorList>
            <person name="Wibberg D."/>
            <person name="Puehler A."/>
            <person name="Schlueter A."/>
        </authorList>
    </citation>
    <scope>NUCLEOTIDE SEQUENCE [LARGE SCALE GENOMIC DNA]</scope>
    <source>
        <strain evidence="1">LPU83</strain>
        <plasmid evidence="1">pLPU83c</plasmid>
    </source>
</reference>
<keyword evidence="2" id="KW-1185">Reference proteome</keyword>
<evidence type="ECO:0000313" key="2">
    <source>
        <dbReference type="Proteomes" id="UP000019443"/>
    </source>
</evidence>